<keyword evidence="3" id="KW-1185">Reference proteome</keyword>
<comment type="caution">
    <text evidence="2">The sequence shown here is derived from an EMBL/GenBank/DDBJ whole genome shotgun (WGS) entry which is preliminary data.</text>
</comment>
<dbReference type="PANTHER" id="PTHR43135">
    <property type="entry name" value="ALPHA-D-RIBOSE 1-METHYLPHOSPHONATE 5-TRIPHOSPHATE DIPHOSPHATASE"/>
    <property type="match status" value="1"/>
</dbReference>
<feature type="chain" id="PRO_5022117134" evidence="1">
    <location>
        <begin position="22"/>
        <end position="436"/>
    </location>
</feature>
<accession>A0A547PB61</accession>
<dbReference type="InterPro" id="IPR011059">
    <property type="entry name" value="Metal-dep_hydrolase_composite"/>
</dbReference>
<evidence type="ECO:0000256" key="1">
    <source>
        <dbReference type="SAM" id="SignalP"/>
    </source>
</evidence>
<evidence type="ECO:0000313" key="2">
    <source>
        <dbReference type="EMBL" id="TRD11264.1"/>
    </source>
</evidence>
<dbReference type="Gene3D" id="3.20.20.140">
    <property type="entry name" value="Metal-dependent hydrolases"/>
    <property type="match status" value="1"/>
</dbReference>
<dbReference type="SUPFAM" id="SSF51338">
    <property type="entry name" value="Composite domain of metallo-dependent hydrolases"/>
    <property type="match status" value="1"/>
</dbReference>
<name>A0A547PB61_9SPHN</name>
<keyword evidence="2" id="KW-0378">Hydrolase</keyword>
<evidence type="ECO:0000313" key="3">
    <source>
        <dbReference type="Proteomes" id="UP000316343"/>
    </source>
</evidence>
<feature type="signal peptide" evidence="1">
    <location>
        <begin position="1"/>
        <end position="21"/>
    </location>
</feature>
<dbReference type="EMBL" id="VHJK01000001">
    <property type="protein sequence ID" value="TRD11264.1"/>
    <property type="molecule type" value="Genomic_DNA"/>
</dbReference>
<dbReference type="OrthoDB" id="9802793at2"/>
<gene>
    <name evidence="2" type="ORF">FGU71_04975</name>
</gene>
<proteinExistence type="predicted"/>
<dbReference type="InterPro" id="IPR051781">
    <property type="entry name" value="Metallo-dep_Hydrolase"/>
</dbReference>
<dbReference type="Proteomes" id="UP000316343">
    <property type="component" value="Unassembled WGS sequence"/>
</dbReference>
<organism evidence="2 3">
    <name type="scientific">Erythrobacter insulae</name>
    <dbReference type="NCBI Taxonomy" id="2584124"/>
    <lineage>
        <taxon>Bacteria</taxon>
        <taxon>Pseudomonadati</taxon>
        <taxon>Pseudomonadota</taxon>
        <taxon>Alphaproteobacteria</taxon>
        <taxon>Sphingomonadales</taxon>
        <taxon>Erythrobacteraceae</taxon>
        <taxon>Erythrobacter/Porphyrobacter group</taxon>
        <taxon>Erythrobacter</taxon>
    </lineage>
</organism>
<keyword evidence="1" id="KW-0732">Signal</keyword>
<dbReference type="PANTHER" id="PTHR43135:SF3">
    <property type="entry name" value="ALPHA-D-RIBOSE 1-METHYLPHOSPHONATE 5-TRIPHOSPHATE DIPHOSPHATASE"/>
    <property type="match status" value="1"/>
</dbReference>
<sequence>MKRLLTLAASAIALSASPLAAQDVVITNATVVTGDGSEPIENGVVVVENGRVTYAGSTGGRSFASDTVVDAKGAWVTPGIFATVTTLGLVDVGAVSESNDSRAGGAPFSASLDVAPAVNPNSQNILIHRAAGITRAATTTLPAASIFAGQGAIIDLDADGTPIVKARAFQMVDLGEGGARRAGGSRAATYTLFRASLREARALSGTGTPQTTEITVDGEVLLNRFDAEALKPVIAGTQKLFVAVERAADIRSALALKSEFPRLDMVLVGVSEGWMVANEIAAAGVPVLADPLDALPTGFDQLASTQSNVGRMKSAGVKVGLNAAGMENPRRLAQQAGNLVGLAKMPGASGLTWAEAFASISSIPAEISGMGGIAGVLKQGALGDVVIWDGDPLEVTTVPTKVYIGGVEQPLGSHQSRLKDRYRDLDESDLPKAYDW</sequence>
<dbReference type="AlphaFoldDB" id="A0A547PB61"/>
<dbReference type="Gene3D" id="2.30.40.10">
    <property type="entry name" value="Urease, subunit C, domain 1"/>
    <property type="match status" value="1"/>
</dbReference>
<protein>
    <submittedName>
        <fullName evidence="2">Amidohydrolase</fullName>
    </submittedName>
</protein>
<reference evidence="2 3" key="1">
    <citation type="submission" date="2019-06" db="EMBL/GenBank/DDBJ databases">
        <title>Erythrobacter insulae sp. nov., isolated from a tidal flat.</title>
        <authorList>
            <person name="Yoon J.-H."/>
        </authorList>
    </citation>
    <scope>NUCLEOTIDE SEQUENCE [LARGE SCALE GENOMIC DNA]</scope>
    <source>
        <strain evidence="2 3">JBTF-M21</strain>
    </source>
</reference>
<dbReference type="GO" id="GO:0016810">
    <property type="term" value="F:hydrolase activity, acting on carbon-nitrogen (but not peptide) bonds"/>
    <property type="evidence" value="ECO:0007669"/>
    <property type="project" value="InterPro"/>
</dbReference>
<dbReference type="RefSeq" id="WP_142787530.1">
    <property type="nucleotide sequence ID" value="NZ_VHJK01000001.1"/>
</dbReference>